<dbReference type="SMART" id="SM00248">
    <property type="entry name" value="ANK"/>
    <property type="match status" value="8"/>
</dbReference>
<feature type="signal peptide" evidence="4">
    <location>
        <begin position="1"/>
        <end position="19"/>
    </location>
</feature>
<dbReference type="RefSeq" id="WP_048594236.1">
    <property type="nucleotide sequence ID" value="NZ_CVLB01000001.1"/>
</dbReference>
<feature type="repeat" description="ANK" evidence="3">
    <location>
        <begin position="93"/>
        <end position="126"/>
    </location>
</feature>
<protein>
    <submittedName>
        <fullName evidence="5">Ankyrin</fullName>
    </submittedName>
</protein>
<dbReference type="PROSITE" id="PS50088">
    <property type="entry name" value="ANK_REPEAT"/>
    <property type="match status" value="5"/>
</dbReference>
<name>A0A0G4K6Y9_9SPIR</name>
<dbReference type="InterPro" id="IPR002110">
    <property type="entry name" value="Ankyrin_rpt"/>
</dbReference>
<sequence length="366" mass="41422">MKKLLILFSVFLFSLCLYSQTSDESEVYKQLKDYVNKGNIKETENIIKKYNVDLNHYYDENYTLLAYAVTNDNMEMTKLLLKYKADVNAPSYEGMSALILSVIYHKNIEMVKLLLSYGADINQKCDLEGNALFYALDYYTKENIEMVKFLIANKADVNILYHGFDGNEETPLMYAAMKGYKETVKILIANKADVNKRNRNNANALLYAYMFGHKDIVDILLQNGSDSLDKTLESCDLNQRTFLSMSIPLVTAIIHLDDDAFLQKLIDNGADVNCRAFDDNTALMVAASVNDAGAVKVLLKNNADVNLKNRYGITALINACMNGNLEIAKMLLDAGANKRIKSNEKKDALYYAKIKGKNRELIRLLE</sequence>
<accession>A0A0G4K6Y9</accession>
<evidence type="ECO:0000256" key="2">
    <source>
        <dbReference type="ARBA" id="ARBA00023043"/>
    </source>
</evidence>
<feature type="repeat" description="ANK" evidence="3">
    <location>
        <begin position="167"/>
        <end position="199"/>
    </location>
</feature>
<feature type="repeat" description="ANK" evidence="3">
    <location>
        <begin position="60"/>
        <end position="92"/>
    </location>
</feature>
<organism evidence="5 6">
    <name type="scientific">Brachyspira suanatina</name>
    <dbReference type="NCBI Taxonomy" id="381802"/>
    <lineage>
        <taxon>Bacteria</taxon>
        <taxon>Pseudomonadati</taxon>
        <taxon>Spirochaetota</taxon>
        <taxon>Spirochaetia</taxon>
        <taxon>Brachyspirales</taxon>
        <taxon>Brachyspiraceae</taxon>
        <taxon>Brachyspira</taxon>
    </lineage>
</organism>
<feature type="repeat" description="ANK" evidence="3">
    <location>
        <begin position="278"/>
        <end position="310"/>
    </location>
</feature>
<dbReference type="Pfam" id="PF12796">
    <property type="entry name" value="Ank_2"/>
    <property type="match status" value="3"/>
</dbReference>
<dbReference type="Proteomes" id="UP000043763">
    <property type="component" value="Unassembled WGS sequence"/>
</dbReference>
<dbReference type="InterPro" id="IPR036770">
    <property type="entry name" value="Ankyrin_rpt-contain_sf"/>
</dbReference>
<gene>
    <name evidence="5" type="ORF">BRSU_1067</name>
</gene>
<evidence type="ECO:0000313" key="6">
    <source>
        <dbReference type="Proteomes" id="UP000043763"/>
    </source>
</evidence>
<keyword evidence="6" id="KW-1185">Reference proteome</keyword>
<dbReference type="AlphaFoldDB" id="A0A0G4K6Y9"/>
<proteinExistence type="predicted"/>
<feature type="chain" id="PRO_5005194610" evidence="4">
    <location>
        <begin position="20"/>
        <end position="366"/>
    </location>
</feature>
<dbReference type="PROSITE" id="PS50297">
    <property type="entry name" value="ANK_REP_REGION"/>
    <property type="match status" value="4"/>
</dbReference>
<feature type="repeat" description="ANK" evidence="3">
    <location>
        <begin position="311"/>
        <end position="343"/>
    </location>
</feature>
<dbReference type="SUPFAM" id="SSF48403">
    <property type="entry name" value="Ankyrin repeat"/>
    <property type="match status" value="2"/>
</dbReference>
<dbReference type="OrthoDB" id="305679at2"/>
<dbReference type="Gene3D" id="1.25.40.20">
    <property type="entry name" value="Ankyrin repeat-containing domain"/>
    <property type="match status" value="4"/>
</dbReference>
<evidence type="ECO:0000313" key="5">
    <source>
        <dbReference type="EMBL" id="CRF32857.1"/>
    </source>
</evidence>
<keyword evidence="4" id="KW-0732">Signal</keyword>
<dbReference type="EMBL" id="CVLB01000001">
    <property type="protein sequence ID" value="CRF32857.1"/>
    <property type="molecule type" value="Genomic_DNA"/>
</dbReference>
<dbReference type="PANTHER" id="PTHR24173">
    <property type="entry name" value="ANKYRIN REPEAT CONTAINING"/>
    <property type="match status" value="1"/>
</dbReference>
<evidence type="ECO:0000256" key="1">
    <source>
        <dbReference type="ARBA" id="ARBA00022737"/>
    </source>
</evidence>
<evidence type="ECO:0000256" key="4">
    <source>
        <dbReference type="SAM" id="SignalP"/>
    </source>
</evidence>
<dbReference type="PANTHER" id="PTHR24173:SF83">
    <property type="entry name" value="SOCS BOX DOMAIN-CONTAINING PROTEIN"/>
    <property type="match status" value="1"/>
</dbReference>
<reference evidence="6" key="1">
    <citation type="submission" date="2015-04" db="EMBL/GenBank/DDBJ databases">
        <authorList>
            <person name="Mushtaq Mamoona"/>
        </authorList>
    </citation>
    <scope>NUCLEOTIDE SEQUENCE [LARGE SCALE GENOMIC DNA]</scope>
    <source>
        <strain evidence="6">AN4859/03</strain>
    </source>
</reference>
<keyword evidence="2 3" id="KW-0040">ANK repeat</keyword>
<keyword evidence="1" id="KW-0677">Repeat</keyword>
<evidence type="ECO:0000256" key="3">
    <source>
        <dbReference type="PROSITE-ProRule" id="PRU00023"/>
    </source>
</evidence>